<dbReference type="RefSeq" id="WP_084720567.1">
    <property type="nucleotide sequence ID" value="NZ_BJYZ01000006.1"/>
</dbReference>
<evidence type="ECO:0000259" key="3">
    <source>
        <dbReference type="Pfam" id="PF01464"/>
    </source>
</evidence>
<accession>A0A512DLS5</accession>
<dbReference type="Pfam" id="PF01464">
    <property type="entry name" value="SLT"/>
    <property type="match status" value="1"/>
</dbReference>
<comment type="similarity">
    <text evidence="2">Belongs to the virb1 family.</text>
</comment>
<organism evidence="4 5">
    <name type="scientific">Skermanella aerolata</name>
    <dbReference type="NCBI Taxonomy" id="393310"/>
    <lineage>
        <taxon>Bacteria</taxon>
        <taxon>Pseudomonadati</taxon>
        <taxon>Pseudomonadota</taxon>
        <taxon>Alphaproteobacteria</taxon>
        <taxon>Rhodospirillales</taxon>
        <taxon>Azospirillaceae</taxon>
        <taxon>Skermanella</taxon>
    </lineage>
</organism>
<gene>
    <name evidence="4" type="ORF">SAE02_15760</name>
</gene>
<proteinExistence type="inferred from homology"/>
<feature type="domain" description="Transglycosylase SLT" evidence="3">
    <location>
        <begin position="50"/>
        <end position="162"/>
    </location>
</feature>
<dbReference type="Gene3D" id="1.10.530.10">
    <property type="match status" value="1"/>
</dbReference>
<evidence type="ECO:0000256" key="2">
    <source>
        <dbReference type="ARBA" id="ARBA00009387"/>
    </source>
</evidence>
<evidence type="ECO:0000256" key="1">
    <source>
        <dbReference type="ARBA" id="ARBA00007734"/>
    </source>
</evidence>
<name>A0A512DLS5_9PROT</name>
<comment type="caution">
    <text evidence="4">The sequence shown here is derived from an EMBL/GenBank/DDBJ whole genome shotgun (WGS) entry which is preliminary data.</text>
</comment>
<reference evidence="4 5" key="1">
    <citation type="submission" date="2019-07" db="EMBL/GenBank/DDBJ databases">
        <title>Whole genome shotgun sequence of Skermanella aerolata NBRC 106429.</title>
        <authorList>
            <person name="Hosoyama A."/>
            <person name="Uohara A."/>
            <person name="Ohji S."/>
            <person name="Ichikawa N."/>
        </authorList>
    </citation>
    <scope>NUCLEOTIDE SEQUENCE [LARGE SCALE GENOMIC DNA]</scope>
    <source>
        <strain evidence="4 5">NBRC 106429</strain>
    </source>
</reference>
<dbReference type="AlphaFoldDB" id="A0A512DLS5"/>
<sequence>MVLLLGSFVSGCSTSEQYGSSDTSLTAPVQVALVTPAPLPPDPKDPWRDLIAEAADRFDVPEQWIRAVMHRESGGRAIVKGKVITSPAGAIGLMQVMPATYAELRDRYGLGLTPADPRDNIMAGTAYLREMYDQFGSPGFLAAYNCGPACYSAVQAGRQRLPKETRQYIAALAPVVAKTAPRGTGGEPAVEPVMIASAEPPKPAGRPAEIVQVASAAPPPEPVTAPTPAPAPAVVPVSARVQPAPVEQPASYEVASIDDDEDYAPRPPVRTQAREAEAKVVMRFTPLGGSDACGSLRNSAACRAIDHPADHAGNS</sequence>
<comment type="similarity">
    <text evidence="1">Belongs to the transglycosylase Slt family.</text>
</comment>
<dbReference type="InterPro" id="IPR023346">
    <property type="entry name" value="Lysozyme-like_dom_sf"/>
</dbReference>
<evidence type="ECO:0000313" key="4">
    <source>
        <dbReference type="EMBL" id="GEO37428.1"/>
    </source>
</evidence>
<dbReference type="Proteomes" id="UP000321523">
    <property type="component" value="Unassembled WGS sequence"/>
</dbReference>
<dbReference type="OrthoDB" id="9801695at2"/>
<dbReference type="PANTHER" id="PTHR37423">
    <property type="entry name" value="SOLUBLE LYTIC MUREIN TRANSGLYCOSYLASE-RELATED"/>
    <property type="match status" value="1"/>
</dbReference>
<dbReference type="SUPFAM" id="SSF53955">
    <property type="entry name" value="Lysozyme-like"/>
    <property type="match status" value="1"/>
</dbReference>
<dbReference type="InterPro" id="IPR008258">
    <property type="entry name" value="Transglycosylase_SLT_dom_1"/>
</dbReference>
<protein>
    <recommendedName>
        <fullName evidence="3">Transglycosylase SLT domain-containing protein</fullName>
    </recommendedName>
</protein>
<evidence type="ECO:0000313" key="5">
    <source>
        <dbReference type="Proteomes" id="UP000321523"/>
    </source>
</evidence>
<keyword evidence="5" id="KW-1185">Reference proteome</keyword>
<dbReference type="PANTHER" id="PTHR37423:SF2">
    <property type="entry name" value="MEMBRANE-BOUND LYTIC MUREIN TRANSGLYCOSYLASE C"/>
    <property type="match status" value="1"/>
</dbReference>
<dbReference type="CDD" id="cd00254">
    <property type="entry name" value="LT-like"/>
    <property type="match status" value="1"/>
</dbReference>
<dbReference type="EMBL" id="BJYZ01000006">
    <property type="protein sequence ID" value="GEO37428.1"/>
    <property type="molecule type" value="Genomic_DNA"/>
</dbReference>